<dbReference type="Gene3D" id="3.30.460.10">
    <property type="entry name" value="Beta Polymerase, domain 2"/>
    <property type="match status" value="2"/>
</dbReference>
<dbReference type="CDD" id="cd05401">
    <property type="entry name" value="NT_GlnE_GlnD_like"/>
    <property type="match status" value="2"/>
</dbReference>
<dbReference type="NCBIfam" id="NF008292">
    <property type="entry name" value="PRK11072.1"/>
    <property type="match status" value="1"/>
</dbReference>
<dbReference type="Pfam" id="PF03710">
    <property type="entry name" value="GlnE"/>
    <property type="match status" value="2"/>
</dbReference>
<dbReference type="InterPro" id="IPR005190">
    <property type="entry name" value="GlnE_rpt_dom"/>
</dbReference>
<evidence type="ECO:0000256" key="2">
    <source>
        <dbReference type="ARBA" id="ARBA00022695"/>
    </source>
</evidence>
<keyword evidence="10" id="KW-0436">Ligase</keyword>
<dbReference type="PANTHER" id="PTHR30621">
    <property type="entry name" value="GLUTAMINE SYNTHETASE ADENYLYLTRANSFERASE"/>
    <property type="match status" value="1"/>
</dbReference>
<dbReference type="GO" id="GO:0047388">
    <property type="term" value="F:[glutamine synthetase]-adenylyl-L-tyrosine phosphorylase activity"/>
    <property type="evidence" value="ECO:0007669"/>
    <property type="project" value="UniProtKB-EC"/>
</dbReference>
<feature type="domain" description="Glutamate-ammonia ligase adenylyltransferase repeated" evidence="8">
    <location>
        <begin position="39"/>
        <end position="279"/>
    </location>
</feature>
<keyword evidence="3 7" id="KW-0547">Nucleotide-binding</keyword>
<dbReference type="EMBL" id="JAOVZO020000017">
    <property type="protein sequence ID" value="MDC8013312.1"/>
    <property type="molecule type" value="Genomic_DNA"/>
</dbReference>
<name>A0A9X3YJA9_9GAMM</name>
<accession>A0A9X3YJA9</accession>
<feature type="region of interest" description="Adenylyl removase" evidence="7">
    <location>
        <begin position="1"/>
        <end position="444"/>
    </location>
</feature>
<evidence type="ECO:0000259" key="9">
    <source>
        <dbReference type="Pfam" id="PF08335"/>
    </source>
</evidence>
<comment type="cofactor">
    <cofactor evidence="7">
        <name>Mg(2+)</name>
        <dbReference type="ChEBI" id="CHEBI:18420"/>
    </cofactor>
</comment>
<dbReference type="GO" id="GO:0000820">
    <property type="term" value="P:regulation of glutamine family amino acid metabolic process"/>
    <property type="evidence" value="ECO:0007669"/>
    <property type="project" value="UniProtKB-UniRule"/>
</dbReference>
<dbReference type="FunFam" id="1.20.120.330:FF:000005">
    <property type="entry name" value="Bifunctional glutamine synthetase adenylyltransferase/adenylyl-removing enzyme"/>
    <property type="match status" value="1"/>
</dbReference>
<comment type="catalytic activity">
    <reaction evidence="7">
        <text>[glutamine synthetase]-L-tyrosine + ATP = [glutamine synthetase]-O(4)-(5'-adenylyl)-L-tyrosine + diphosphate</text>
        <dbReference type="Rhea" id="RHEA:18589"/>
        <dbReference type="Rhea" id="RHEA-COMP:10660"/>
        <dbReference type="Rhea" id="RHEA-COMP:10661"/>
        <dbReference type="ChEBI" id="CHEBI:30616"/>
        <dbReference type="ChEBI" id="CHEBI:33019"/>
        <dbReference type="ChEBI" id="CHEBI:46858"/>
        <dbReference type="ChEBI" id="CHEBI:83624"/>
        <dbReference type="EC" id="2.7.7.42"/>
    </reaction>
</comment>
<evidence type="ECO:0000313" key="11">
    <source>
        <dbReference type="Proteomes" id="UP001139971"/>
    </source>
</evidence>
<dbReference type="GO" id="GO:0016874">
    <property type="term" value="F:ligase activity"/>
    <property type="evidence" value="ECO:0007669"/>
    <property type="project" value="UniProtKB-KW"/>
</dbReference>
<dbReference type="Gene3D" id="1.20.120.330">
    <property type="entry name" value="Nucleotidyltransferases domain 2"/>
    <property type="match status" value="2"/>
</dbReference>
<dbReference type="Pfam" id="PF08335">
    <property type="entry name" value="GlnD_UR_UTase"/>
    <property type="match status" value="2"/>
</dbReference>
<proteinExistence type="inferred from homology"/>
<comment type="caution">
    <text evidence="10">The sequence shown here is derived from an EMBL/GenBank/DDBJ whole genome shotgun (WGS) entry which is preliminary data.</text>
</comment>
<evidence type="ECO:0000256" key="7">
    <source>
        <dbReference type="HAMAP-Rule" id="MF_00802"/>
    </source>
</evidence>
<feature type="domain" description="Glutamate-ammonia ligase adenylyltransferase repeated" evidence="8">
    <location>
        <begin position="557"/>
        <end position="807"/>
    </location>
</feature>
<sequence>MPNPTASPHADFLESRYARLLARCREAGVPFYDDAGVAEQLQRVLLASDFAFDCFSRAPALLAPDALMLMSDPRQADARAHQLDAGERDEARQLALLRKFRKREALRLIWRDVNGLDEVADTLAGSTALAETCLEAALRYAESPLAARHGVPRDAAGRPQRLVVLGLGKLGGGELNFSSDVDLILAYAENGQTDGARVVDNETYYARLGQQMVRLLAEVTPDGYVYRVDLRLRPFGNAGRVALSFAAMEQYYQREGRNWERYAWIKARPVAGDLPAGKRLTETLRPFVYRRYLDYTAFAGLREMKALIDAEVARKDLSDNLKLGPGGIREIEFIAQLLQMIRGGREPSLRVRGLLPALAACEQIGVLERARAARLRKAYVFLRRVENRLQMLRDEQTHALPADADLRARIAAALDFANVDAFLAALAEERRVVAEEYAALLAPVQGIDTSAPTAWTELWRGLDDDGADARALAAMGFVPAEPVREALLGLVRSPAVRSMAAGSRERFDRLMPQLLQAAAATRSPSACLERLVRLLHAIVRRAAYLVLLDEQPGARRRLIALFADSAWLAERVIAHPLLIDDLFDPRLEQVPVDRAEIGREIARRTATLDDADAEAEIEVLQELKHSLGFRLGLAFLGRRADAVATARRLAVLAEAIIATVLAYAERDALRQHGRPAGYAGTGSGLGILGYGSLGASELGFASDLDLVFLYDERLGQVESDGHKPLDGQRYYARIAQRVVHLLTTLTRAGRLYEVDVRLRPDGGKGLLVTSVQGFADYQRDRAWTWEHQALVRSRFLAGDASLGRRFADARAGVLGAARDRAEVMRHVAQMRTRWRAERDRSSAAELDLKQGAGALLDIEFTLQALVLAHAHETPALLRESSTARLIPVARDAGLLSPQQADDLAAAYAALLERALACTLDARPRIAARDAALDAATAAVLAVAQSLDLRFLTSG</sequence>
<dbReference type="InterPro" id="IPR013546">
    <property type="entry name" value="PII_UdlTrfase/GS_AdlTrfase"/>
</dbReference>
<dbReference type="GO" id="GO:0008882">
    <property type="term" value="F:[glutamate-ammonia-ligase] adenylyltransferase activity"/>
    <property type="evidence" value="ECO:0007669"/>
    <property type="project" value="UniProtKB-UniRule"/>
</dbReference>
<dbReference type="Proteomes" id="UP001139971">
    <property type="component" value="Unassembled WGS sequence"/>
</dbReference>
<dbReference type="SUPFAM" id="SSF81593">
    <property type="entry name" value="Nucleotidyltransferase substrate binding subunit/domain"/>
    <property type="match status" value="2"/>
</dbReference>
<dbReference type="InterPro" id="IPR043519">
    <property type="entry name" value="NT_sf"/>
</dbReference>
<evidence type="ECO:0000259" key="8">
    <source>
        <dbReference type="Pfam" id="PF03710"/>
    </source>
</evidence>
<keyword evidence="6 7" id="KW-0511">Multifunctional enzyme</keyword>
<comment type="similarity">
    <text evidence="7">Belongs to the GlnE family.</text>
</comment>
<feature type="region of interest" description="Adenylyl transferase" evidence="7">
    <location>
        <begin position="454"/>
        <end position="954"/>
    </location>
</feature>
<evidence type="ECO:0000256" key="4">
    <source>
        <dbReference type="ARBA" id="ARBA00022840"/>
    </source>
</evidence>
<dbReference type="SUPFAM" id="SSF81301">
    <property type="entry name" value="Nucleotidyltransferase"/>
    <property type="match status" value="2"/>
</dbReference>
<evidence type="ECO:0000256" key="6">
    <source>
        <dbReference type="ARBA" id="ARBA00023268"/>
    </source>
</evidence>
<keyword evidence="5 7" id="KW-0460">Magnesium</keyword>
<dbReference type="Gene3D" id="1.20.120.1510">
    <property type="match status" value="1"/>
</dbReference>
<dbReference type="FunFam" id="3.30.460.10:FF:000009">
    <property type="entry name" value="Bifunctional glutamine synthetase adenylyltransferase/adenylyl-removing enzyme"/>
    <property type="match status" value="1"/>
</dbReference>
<dbReference type="GO" id="GO:0000287">
    <property type="term" value="F:magnesium ion binding"/>
    <property type="evidence" value="ECO:0007669"/>
    <property type="project" value="UniProtKB-UniRule"/>
</dbReference>
<feature type="domain" description="PII-uridylyltransferase/Glutamine-synthetase adenylyltransferase" evidence="9">
    <location>
        <begin position="302"/>
        <end position="440"/>
    </location>
</feature>
<comment type="catalytic activity">
    <reaction evidence="7">
        <text>[glutamine synthetase]-O(4)-(5'-adenylyl)-L-tyrosine + phosphate = [glutamine synthetase]-L-tyrosine + ADP</text>
        <dbReference type="Rhea" id="RHEA:43716"/>
        <dbReference type="Rhea" id="RHEA-COMP:10660"/>
        <dbReference type="Rhea" id="RHEA-COMP:10661"/>
        <dbReference type="ChEBI" id="CHEBI:43474"/>
        <dbReference type="ChEBI" id="CHEBI:46858"/>
        <dbReference type="ChEBI" id="CHEBI:83624"/>
        <dbReference type="ChEBI" id="CHEBI:456216"/>
        <dbReference type="EC" id="2.7.7.89"/>
    </reaction>
</comment>
<feature type="domain" description="PII-uridylyltransferase/Glutamine-synthetase adenylyltransferase" evidence="9">
    <location>
        <begin position="825"/>
        <end position="911"/>
    </location>
</feature>
<evidence type="ECO:0000313" key="10">
    <source>
        <dbReference type="EMBL" id="MDC8013312.1"/>
    </source>
</evidence>
<gene>
    <name evidence="7 10" type="primary">glnE</name>
    <name evidence="10" type="ORF">OD750_012255</name>
</gene>
<protein>
    <recommendedName>
        <fullName evidence="7">Bifunctional glutamine synthetase adenylyltransferase/adenylyl-removing enzyme</fullName>
    </recommendedName>
    <alternativeName>
        <fullName evidence="7">ATP:glutamine synthetase adenylyltransferase</fullName>
    </alternativeName>
    <alternativeName>
        <fullName evidence="7">ATase</fullName>
    </alternativeName>
    <domain>
        <recommendedName>
            <fullName evidence="7">Glutamine synthetase adenylyl-L-tyrosine phosphorylase</fullName>
            <ecNumber evidence="7">2.7.7.89</ecNumber>
        </recommendedName>
        <alternativeName>
            <fullName evidence="7">Adenylyl removase</fullName>
            <shortName evidence="7">AR</shortName>
            <shortName evidence="7">AT-N</shortName>
        </alternativeName>
    </domain>
    <domain>
        <recommendedName>
            <fullName evidence="7">Glutamine synthetase adenylyl transferase</fullName>
            <ecNumber evidence="7">2.7.7.42</ecNumber>
        </recommendedName>
        <alternativeName>
            <fullName evidence="7">Adenylyl transferase</fullName>
            <shortName evidence="7">AT</shortName>
            <shortName evidence="7">AT-C</shortName>
        </alternativeName>
    </domain>
</protein>
<dbReference type="AlphaFoldDB" id="A0A9X3YJA9"/>
<dbReference type="GO" id="GO:0005829">
    <property type="term" value="C:cytosol"/>
    <property type="evidence" value="ECO:0007669"/>
    <property type="project" value="TreeGrafter"/>
</dbReference>
<organism evidence="10 11">
    <name type="scientific">Tahibacter soli</name>
    <dbReference type="NCBI Taxonomy" id="2983605"/>
    <lineage>
        <taxon>Bacteria</taxon>
        <taxon>Pseudomonadati</taxon>
        <taxon>Pseudomonadota</taxon>
        <taxon>Gammaproteobacteria</taxon>
        <taxon>Lysobacterales</taxon>
        <taxon>Rhodanobacteraceae</taxon>
        <taxon>Tahibacter</taxon>
    </lineage>
</organism>
<evidence type="ECO:0000256" key="3">
    <source>
        <dbReference type="ARBA" id="ARBA00022741"/>
    </source>
</evidence>
<reference evidence="10" key="1">
    <citation type="submission" date="2023-02" db="EMBL/GenBank/DDBJ databases">
        <title>Tahibacter soli sp. nov. isolated from soil.</title>
        <authorList>
            <person name="Baek J.H."/>
            <person name="Lee J.K."/>
            <person name="Choi D.G."/>
            <person name="Jeon C.O."/>
        </authorList>
    </citation>
    <scope>NUCLEOTIDE SEQUENCE</scope>
    <source>
        <strain evidence="10">BL</strain>
    </source>
</reference>
<comment type="function">
    <text evidence="7">Involved in the regulation of glutamine synthetase GlnA, a key enzyme in the process to assimilate ammonia. When cellular nitrogen levels are high, the C-terminal adenylyl transferase (AT) inactivates GlnA by covalent transfer of an adenylyl group from ATP to specific tyrosine residue of GlnA, thus reducing its activity. Conversely, when nitrogen levels are low, the N-terminal adenylyl removase (AR) activates GlnA by removing the adenylyl group by phosphorolysis, increasing its activity. The regulatory region of GlnE binds the signal transduction protein PII (GlnB) which indicates the nitrogen status of the cell.</text>
</comment>
<dbReference type="EC" id="2.7.7.89" evidence="7"/>
<evidence type="ECO:0000256" key="1">
    <source>
        <dbReference type="ARBA" id="ARBA00022679"/>
    </source>
</evidence>
<dbReference type="RefSeq" id="WP_263545521.1">
    <property type="nucleotide sequence ID" value="NZ_JAOVZO020000017.1"/>
</dbReference>
<keyword evidence="1 7" id="KW-0808">Transferase</keyword>
<keyword evidence="4 7" id="KW-0067">ATP-binding</keyword>
<dbReference type="HAMAP" id="MF_00802">
    <property type="entry name" value="GlnE"/>
    <property type="match status" value="1"/>
</dbReference>
<dbReference type="GO" id="GO:0005524">
    <property type="term" value="F:ATP binding"/>
    <property type="evidence" value="ECO:0007669"/>
    <property type="project" value="UniProtKB-UniRule"/>
</dbReference>
<evidence type="ECO:0000256" key="5">
    <source>
        <dbReference type="ARBA" id="ARBA00022842"/>
    </source>
</evidence>
<dbReference type="PANTHER" id="PTHR30621:SF0">
    <property type="entry name" value="BIFUNCTIONAL GLUTAMINE SYNTHETASE ADENYLYLTRANSFERASE_ADENYLYL-REMOVING ENZYME"/>
    <property type="match status" value="1"/>
</dbReference>
<keyword evidence="2 7" id="KW-0548">Nucleotidyltransferase</keyword>
<dbReference type="EC" id="2.7.7.42" evidence="7"/>
<keyword evidence="11" id="KW-1185">Reference proteome</keyword>
<dbReference type="InterPro" id="IPR023057">
    <property type="entry name" value="GlnE"/>
</dbReference>